<keyword evidence="4" id="KW-1185">Reference proteome</keyword>
<keyword evidence="2" id="KW-1133">Transmembrane helix</keyword>
<dbReference type="PANTHER" id="PTHR33269:SF17">
    <property type="entry name" value="NADH-UBIQUINONE OXIDOREDUCTASE CHAIN 6"/>
    <property type="match status" value="1"/>
</dbReference>
<dbReference type="InterPro" id="IPR001457">
    <property type="entry name" value="NADH_UbQ/plastoQ_OxRdtase_su6"/>
</dbReference>
<name>W4M6S1_9BACT</name>
<accession>W4M6S1</accession>
<dbReference type="InterPro" id="IPR042106">
    <property type="entry name" value="Nuo/plastoQ_OxRdtase_6_NuoJ"/>
</dbReference>
<evidence type="ECO:0000256" key="1">
    <source>
        <dbReference type="ARBA" id="ARBA00005698"/>
    </source>
</evidence>
<evidence type="ECO:0000313" key="4">
    <source>
        <dbReference type="Proteomes" id="UP000019140"/>
    </source>
</evidence>
<keyword evidence="2" id="KW-0874">Quinone</keyword>
<keyword evidence="2" id="KW-1003">Cell membrane</keyword>
<keyword evidence="2" id="KW-0520">NAD</keyword>
<dbReference type="HOGENOM" id="CLU_085957_4_0_7"/>
<dbReference type="GO" id="GO:0008137">
    <property type="term" value="F:NADH dehydrogenase (ubiquinone) activity"/>
    <property type="evidence" value="ECO:0007669"/>
    <property type="project" value="UniProtKB-UniRule"/>
</dbReference>
<feature type="transmembrane region" description="Helical" evidence="2">
    <location>
        <begin position="6"/>
        <end position="23"/>
    </location>
</feature>
<evidence type="ECO:0000256" key="2">
    <source>
        <dbReference type="RuleBase" id="RU004429"/>
    </source>
</evidence>
<feature type="transmembrane region" description="Helical" evidence="2">
    <location>
        <begin position="30"/>
        <end position="51"/>
    </location>
</feature>
<dbReference type="AlphaFoldDB" id="W4M6S1"/>
<comment type="similarity">
    <text evidence="1 2">Belongs to the complex I subunit 6 family.</text>
</comment>
<gene>
    <name evidence="3" type="ORF">ETSY2_20475</name>
</gene>
<dbReference type="EC" id="7.1.1.-" evidence="2"/>
<feature type="transmembrane region" description="Helical" evidence="2">
    <location>
        <begin position="132"/>
        <end position="156"/>
    </location>
</feature>
<dbReference type="Pfam" id="PF00499">
    <property type="entry name" value="Oxidored_q3"/>
    <property type="match status" value="1"/>
</dbReference>
<organism evidence="3 4">
    <name type="scientific">Candidatus Entotheonella gemina</name>
    <dbReference type="NCBI Taxonomy" id="1429439"/>
    <lineage>
        <taxon>Bacteria</taxon>
        <taxon>Pseudomonadati</taxon>
        <taxon>Nitrospinota/Tectimicrobiota group</taxon>
        <taxon>Candidatus Tectimicrobiota</taxon>
        <taxon>Candidatus Entotheonellia</taxon>
        <taxon>Candidatus Entotheonellales</taxon>
        <taxon>Candidatus Entotheonellaceae</taxon>
        <taxon>Candidatus Entotheonella</taxon>
    </lineage>
</organism>
<comment type="function">
    <text evidence="2">NDH-1 shuttles electrons from NADH, via FMN and iron-sulfur (Fe-S) centers, to quinones in the respiratory chain. Couples the redox reaction to proton translocation (for every two electrons transferred, four hydrogen ions are translocated across the cytoplasmic membrane), and thus conserves the redox energy in a proton gradient.</text>
</comment>
<dbReference type="EMBL" id="AZHX01000846">
    <property type="protein sequence ID" value="ETX05868.1"/>
    <property type="molecule type" value="Genomic_DNA"/>
</dbReference>
<dbReference type="PANTHER" id="PTHR33269">
    <property type="entry name" value="NADH-UBIQUINONE OXIDOREDUCTASE CHAIN 6"/>
    <property type="match status" value="1"/>
</dbReference>
<keyword evidence="2" id="KW-0812">Transmembrane</keyword>
<reference evidence="3 4" key="1">
    <citation type="journal article" date="2014" name="Nature">
        <title>An environmental bacterial taxon with a large and distinct metabolic repertoire.</title>
        <authorList>
            <person name="Wilson M.C."/>
            <person name="Mori T."/>
            <person name="Ruckert C."/>
            <person name="Uria A.R."/>
            <person name="Helf M.J."/>
            <person name="Takada K."/>
            <person name="Gernert C."/>
            <person name="Steffens U.A."/>
            <person name="Heycke N."/>
            <person name="Schmitt S."/>
            <person name="Rinke C."/>
            <person name="Helfrich E.J."/>
            <person name="Brachmann A.O."/>
            <person name="Gurgui C."/>
            <person name="Wakimoto T."/>
            <person name="Kracht M."/>
            <person name="Crusemann M."/>
            <person name="Hentschel U."/>
            <person name="Abe I."/>
            <person name="Matsunaga S."/>
            <person name="Kalinowski J."/>
            <person name="Takeyama H."/>
            <person name="Piel J."/>
        </authorList>
    </citation>
    <scope>NUCLEOTIDE SEQUENCE [LARGE SCALE GENOMIC DNA]</scope>
    <source>
        <strain evidence="4">TSY2</strain>
    </source>
</reference>
<comment type="catalytic activity">
    <reaction evidence="2">
        <text>a quinone + NADH + 5 H(+)(in) = a quinol + NAD(+) + 4 H(+)(out)</text>
        <dbReference type="Rhea" id="RHEA:57888"/>
        <dbReference type="ChEBI" id="CHEBI:15378"/>
        <dbReference type="ChEBI" id="CHEBI:24646"/>
        <dbReference type="ChEBI" id="CHEBI:57540"/>
        <dbReference type="ChEBI" id="CHEBI:57945"/>
        <dbReference type="ChEBI" id="CHEBI:132124"/>
    </reaction>
</comment>
<feature type="transmembrane region" description="Helical" evidence="2">
    <location>
        <begin position="57"/>
        <end position="77"/>
    </location>
</feature>
<keyword evidence="2" id="KW-0472">Membrane</keyword>
<dbReference type="Proteomes" id="UP000019140">
    <property type="component" value="Unassembled WGS sequence"/>
</dbReference>
<protein>
    <recommendedName>
        <fullName evidence="2">NADH-quinone oxidoreductase subunit J</fullName>
        <ecNumber evidence="2">7.1.1.-</ecNumber>
    </recommendedName>
</protein>
<comment type="subcellular location">
    <subcellularLocation>
        <location evidence="2">Cell membrane</location>
        <topology evidence="2">Multi-pass membrane protein</topology>
    </subcellularLocation>
</comment>
<dbReference type="Gene3D" id="1.20.120.1200">
    <property type="entry name" value="NADH-ubiquinone/plastoquinone oxidoreductase chain 6, subunit NuoJ"/>
    <property type="match status" value="1"/>
</dbReference>
<sequence length="162" mass="17473">MEALLFWIFSIVGVICGVMVIWHRNPMGSAIYLVVTMLCLSGLYALLNGAFVAVLQVLIYAGAVMVLMLFVIMMLSVRAEGAPREGSMPVWVISGVIGLFVIFKVGSLFSFGKPPEAVDEFGTIQGVGSLLFNTYVLPFELISVLLLIAVIGAVILSKRDAQ</sequence>
<evidence type="ECO:0000313" key="3">
    <source>
        <dbReference type="EMBL" id="ETX05868.1"/>
    </source>
</evidence>
<comment type="caution">
    <text evidence="3">The sequence shown here is derived from an EMBL/GenBank/DDBJ whole genome shotgun (WGS) entry which is preliminary data.</text>
</comment>
<dbReference type="GO" id="GO:0048038">
    <property type="term" value="F:quinone binding"/>
    <property type="evidence" value="ECO:0007669"/>
    <property type="project" value="UniProtKB-UniRule"/>
</dbReference>
<dbReference type="GO" id="GO:0005886">
    <property type="term" value="C:plasma membrane"/>
    <property type="evidence" value="ECO:0007669"/>
    <property type="project" value="UniProtKB-SubCell"/>
</dbReference>
<proteinExistence type="inferred from homology"/>
<feature type="transmembrane region" description="Helical" evidence="2">
    <location>
        <begin position="89"/>
        <end position="112"/>
    </location>
</feature>